<protein>
    <submittedName>
        <fullName evidence="2">Uncharacterized protein</fullName>
    </submittedName>
</protein>
<organism evidence="2 3">
    <name type="scientific">Eutrema salsugineum</name>
    <name type="common">Saltwater cress</name>
    <name type="synonym">Sisymbrium salsugineum</name>
    <dbReference type="NCBI Taxonomy" id="72664"/>
    <lineage>
        <taxon>Eukaryota</taxon>
        <taxon>Viridiplantae</taxon>
        <taxon>Streptophyta</taxon>
        <taxon>Embryophyta</taxon>
        <taxon>Tracheophyta</taxon>
        <taxon>Spermatophyta</taxon>
        <taxon>Magnoliopsida</taxon>
        <taxon>eudicotyledons</taxon>
        <taxon>Gunneridae</taxon>
        <taxon>Pentapetalae</taxon>
        <taxon>rosids</taxon>
        <taxon>malvids</taxon>
        <taxon>Brassicales</taxon>
        <taxon>Brassicaceae</taxon>
        <taxon>Eutremeae</taxon>
        <taxon>Eutrema</taxon>
    </lineage>
</organism>
<feature type="compositionally biased region" description="Polar residues" evidence="1">
    <location>
        <begin position="1"/>
        <end position="14"/>
    </location>
</feature>
<dbReference type="AlphaFoldDB" id="V4MZU1"/>
<dbReference type="Gramene" id="ESQ38191">
    <property type="protein sequence ID" value="ESQ38191"/>
    <property type="gene ID" value="EUTSA_v10029105mg"/>
</dbReference>
<evidence type="ECO:0000313" key="2">
    <source>
        <dbReference type="EMBL" id="ESQ38191.1"/>
    </source>
</evidence>
<reference evidence="2 3" key="1">
    <citation type="journal article" date="2013" name="Front. Plant Sci.">
        <title>The Reference Genome of the Halophytic Plant Eutrema salsugineum.</title>
        <authorList>
            <person name="Yang R."/>
            <person name="Jarvis D.E."/>
            <person name="Chen H."/>
            <person name="Beilstein M.A."/>
            <person name="Grimwood J."/>
            <person name="Jenkins J."/>
            <person name="Shu S."/>
            <person name="Prochnik S."/>
            <person name="Xin M."/>
            <person name="Ma C."/>
            <person name="Schmutz J."/>
            <person name="Wing R.A."/>
            <person name="Mitchell-Olds T."/>
            <person name="Schumaker K.S."/>
            <person name="Wang X."/>
        </authorList>
    </citation>
    <scope>NUCLEOTIDE SEQUENCE [LARGE SCALE GENOMIC DNA]</scope>
</reference>
<sequence>MTQSQNGASTNSNIPEAHVGDHHPEFGDTEIETIEQGIKRKFSDATDVAGPSSSKKPNTTESKNKGSVGPLKPPKQQ</sequence>
<dbReference type="EMBL" id="KI517537">
    <property type="protein sequence ID" value="ESQ38191.1"/>
    <property type="molecule type" value="Genomic_DNA"/>
</dbReference>
<proteinExistence type="predicted"/>
<accession>V4MZU1</accession>
<evidence type="ECO:0000313" key="3">
    <source>
        <dbReference type="Proteomes" id="UP000030689"/>
    </source>
</evidence>
<keyword evidence="3" id="KW-1185">Reference proteome</keyword>
<name>V4MZU1_EUTSA</name>
<evidence type="ECO:0000256" key="1">
    <source>
        <dbReference type="SAM" id="MobiDB-lite"/>
    </source>
</evidence>
<dbReference type="Proteomes" id="UP000030689">
    <property type="component" value="Unassembled WGS sequence"/>
</dbReference>
<dbReference type="KEGG" id="eus:EUTSA_v10029105mg"/>
<feature type="region of interest" description="Disordered" evidence="1">
    <location>
        <begin position="1"/>
        <end position="77"/>
    </location>
</feature>
<feature type="compositionally biased region" description="Polar residues" evidence="1">
    <location>
        <begin position="51"/>
        <end position="61"/>
    </location>
</feature>
<gene>
    <name evidence="2" type="ORF">EUTSA_v10029105mg</name>
</gene>